<keyword evidence="3 4" id="KW-0472">Membrane</keyword>
<dbReference type="NCBIfam" id="NF033233">
    <property type="entry name" value="twin_helix"/>
    <property type="match status" value="1"/>
</dbReference>
<reference evidence="5 6" key="1">
    <citation type="journal article" date="2014" name="Genome Announc.">
        <title>Draft Genome Sequences of Two Isolates of the Roseobacter Group, Sulfitobacter sp. Strains 3SOLIMAR09 and 1FIGIMAR09, from Harbors of Mallorca Island (Mediterranean Sea).</title>
        <authorList>
            <person name="Mas-Llado M."/>
            <person name="Pina-Villalonga J.M."/>
            <person name="Brunet-Galmes I."/>
            <person name="Nogales B."/>
            <person name="Bosch R."/>
        </authorList>
    </citation>
    <scope>NUCLEOTIDE SEQUENCE [LARGE SCALE GENOMIC DNA]</scope>
    <source>
        <strain evidence="5 6">1FIGIMAR09</strain>
    </source>
</reference>
<dbReference type="eggNOG" id="ENOG5032YUS">
    <property type="taxonomic scope" value="Bacteria"/>
</dbReference>
<sequence length="68" mass="7306">MPSDPLFIIVILAVLAVVVVLMVGLGGFAGGGAFNKRNGNKIMRLRIIAQFIAVLLILGYIYFRKDAG</sequence>
<organism evidence="5 6">
    <name type="scientific">Sulfitobacter mediterraneus</name>
    <dbReference type="NCBI Taxonomy" id="83219"/>
    <lineage>
        <taxon>Bacteria</taxon>
        <taxon>Pseudomonadati</taxon>
        <taxon>Pseudomonadota</taxon>
        <taxon>Alphaproteobacteria</taxon>
        <taxon>Rhodobacterales</taxon>
        <taxon>Roseobacteraceae</taxon>
        <taxon>Sulfitobacter</taxon>
    </lineage>
</organism>
<evidence type="ECO:0000256" key="2">
    <source>
        <dbReference type="ARBA" id="ARBA00022989"/>
    </source>
</evidence>
<protein>
    <submittedName>
        <fullName evidence="5">Uncharacterized protein</fullName>
    </submittedName>
</protein>
<keyword evidence="6" id="KW-1185">Reference proteome</keyword>
<dbReference type="Pfam" id="PF04588">
    <property type="entry name" value="HIG_1_N"/>
    <property type="match status" value="1"/>
</dbReference>
<feature type="transmembrane region" description="Helical" evidence="4">
    <location>
        <begin position="45"/>
        <end position="63"/>
    </location>
</feature>
<evidence type="ECO:0000256" key="4">
    <source>
        <dbReference type="SAM" id="Phobius"/>
    </source>
</evidence>
<dbReference type="Proteomes" id="UP000027337">
    <property type="component" value="Unassembled WGS sequence"/>
</dbReference>
<dbReference type="PROSITE" id="PS51503">
    <property type="entry name" value="HIG1"/>
    <property type="match status" value="1"/>
</dbReference>
<evidence type="ECO:0000313" key="6">
    <source>
        <dbReference type="Proteomes" id="UP000027337"/>
    </source>
</evidence>
<name>A0A061SX90_9RHOB</name>
<evidence type="ECO:0000256" key="1">
    <source>
        <dbReference type="ARBA" id="ARBA00022692"/>
    </source>
</evidence>
<comment type="caution">
    <text evidence="5">The sequence shown here is derived from an EMBL/GenBank/DDBJ whole genome shotgun (WGS) entry which is preliminary data.</text>
</comment>
<feature type="transmembrane region" description="Helical" evidence="4">
    <location>
        <begin position="6"/>
        <end position="33"/>
    </location>
</feature>
<dbReference type="GeneID" id="72438938"/>
<dbReference type="AlphaFoldDB" id="A0A061SX90"/>
<dbReference type="EMBL" id="JEMU01000002">
    <property type="protein sequence ID" value="KAJ04619.1"/>
    <property type="molecule type" value="Genomic_DNA"/>
</dbReference>
<gene>
    <name evidence="5" type="ORF">PM02_04065</name>
</gene>
<evidence type="ECO:0000256" key="3">
    <source>
        <dbReference type="ARBA" id="ARBA00023136"/>
    </source>
</evidence>
<keyword evidence="1 4" id="KW-0812">Transmembrane</keyword>
<dbReference type="InterPro" id="IPR007667">
    <property type="entry name" value="Hypoxia_induced_domain"/>
</dbReference>
<evidence type="ECO:0000313" key="5">
    <source>
        <dbReference type="EMBL" id="KAJ04619.1"/>
    </source>
</evidence>
<accession>A0A061SX90</accession>
<dbReference type="RefSeq" id="WP_037905418.1">
    <property type="nucleotide sequence ID" value="NZ_CP068998.1"/>
</dbReference>
<keyword evidence="2 4" id="KW-1133">Transmembrane helix</keyword>
<proteinExistence type="predicted"/>
<dbReference type="STRING" id="83219.PM02_04065"/>